<dbReference type="SUPFAM" id="SSF56349">
    <property type="entry name" value="DNA breaking-rejoining enzymes"/>
    <property type="match status" value="1"/>
</dbReference>
<dbReference type="PROSITE" id="PS51898">
    <property type="entry name" value="TYR_RECOMBINASE"/>
    <property type="match status" value="1"/>
</dbReference>
<dbReference type="InterPro" id="IPR025269">
    <property type="entry name" value="SAM-like_dom"/>
</dbReference>
<protein>
    <submittedName>
        <fullName evidence="4">Tyrosine-type recombinase/integrase</fullName>
    </submittedName>
</protein>
<keyword evidence="1" id="KW-0238">DNA-binding</keyword>
<dbReference type="GO" id="GO:0015074">
    <property type="term" value="P:DNA integration"/>
    <property type="evidence" value="ECO:0007669"/>
    <property type="project" value="InterPro"/>
</dbReference>
<dbReference type="Pfam" id="PF13102">
    <property type="entry name" value="Phage_int_SAM_5"/>
    <property type="match status" value="1"/>
</dbReference>
<organism evidence="4 5">
    <name type="scientific">Clostridium sporogenes</name>
    <dbReference type="NCBI Taxonomy" id="1509"/>
    <lineage>
        <taxon>Bacteria</taxon>
        <taxon>Bacillati</taxon>
        <taxon>Bacillota</taxon>
        <taxon>Clostridia</taxon>
        <taxon>Eubacteriales</taxon>
        <taxon>Clostridiaceae</taxon>
        <taxon>Clostridium</taxon>
    </lineage>
</organism>
<dbReference type="AlphaFoldDB" id="A0AAE4FM37"/>
<dbReference type="InterPro" id="IPR010998">
    <property type="entry name" value="Integrase_recombinase_N"/>
</dbReference>
<name>A0AAE4FM37_CLOSG</name>
<dbReference type="GO" id="GO:0006310">
    <property type="term" value="P:DNA recombination"/>
    <property type="evidence" value="ECO:0007669"/>
    <property type="project" value="UniProtKB-KW"/>
</dbReference>
<dbReference type="InterPro" id="IPR013762">
    <property type="entry name" value="Integrase-like_cat_sf"/>
</dbReference>
<proteinExistence type="predicted"/>
<dbReference type="Gene3D" id="1.10.443.10">
    <property type="entry name" value="Intergrase catalytic core"/>
    <property type="match status" value="1"/>
</dbReference>
<dbReference type="Proteomes" id="UP001182303">
    <property type="component" value="Unassembled WGS sequence"/>
</dbReference>
<dbReference type="EMBL" id="JARUIS010000026">
    <property type="protein sequence ID" value="MDS1004736.1"/>
    <property type="molecule type" value="Genomic_DNA"/>
</dbReference>
<evidence type="ECO:0000259" key="3">
    <source>
        <dbReference type="PROSITE" id="PS51898"/>
    </source>
</evidence>
<evidence type="ECO:0000313" key="5">
    <source>
        <dbReference type="Proteomes" id="UP001182303"/>
    </source>
</evidence>
<reference evidence="4" key="1">
    <citation type="submission" date="2023-04" db="EMBL/GenBank/DDBJ databases">
        <title>Assessment of the microbiological origin of a defect in Grana Padano cheese.</title>
        <authorList>
            <person name="Zago M."/>
            <person name="Rossetti L."/>
            <person name="Bonvini B."/>
            <person name="Carminati D."/>
            <person name="Giraffa G."/>
        </authorList>
    </citation>
    <scope>NUCLEOTIDE SEQUENCE</scope>
    <source>
        <strain evidence="4">4990</strain>
    </source>
</reference>
<dbReference type="Pfam" id="PF00589">
    <property type="entry name" value="Phage_integrase"/>
    <property type="match status" value="1"/>
</dbReference>
<feature type="domain" description="Tyr recombinase" evidence="3">
    <location>
        <begin position="31"/>
        <end position="186"/>
    </location>
</feature>
<dbReference type="Gene3D" id="1.10.150.130">
    <property type="match status" value="1"/>
</dbReference>
<dbReference type="InterPro" id="IPR011010">
    <property type="entry name" value="DNA_brk_join_enz"/>
</dbReference>
<evidence type="ECO:0000256" key="2">
    <source>
        <dbReference type="ARBA" id="ARBA00023172"/>
    </source>
</evidence>
<comment type="caution">
    <text evidence="4">The sequence shown here is derived from an EMBL/GenBank/DDBJ whole genome shotgun (WGS) entry which is preliminary data.</text>
</comment>
<gene>
    <name evidence="4" type="ORF">P9J83_14710</name>
</gene>
<sequence>MYYYHNKYFIECLSVSDYGEDLLCEKFTVDVLLNYIEYIKEVNQITNAITINSYLHNISPIIKYAIIKGYIATDFTTLRTWEILWAFASIGIRASELTNLKIGNVDLLNRSLVVNHTKNKGPRVIPISEALRAVLDEYLEIRGGERLTGLYFLRFMVGVYYKNLLKFIAMREVYIVQAYIYIDIPL</sequence>
<keyword evidence="2" id="KW-0233">DNA recombination</keyword>
<dbReference type="InterPro" id="IPR002104">
    <property type="entry name" value="Integrase_catalytic"/>
</dbReference>
<accession>A0AAE4FM37</accession>
<dbReference type="GO" id="GO:0003677">
    <property type="term" value="F:DNA binding"/>
    <property type="evidence" value="ECO:0007669"/>
    <property type="project" value="UniProtKB-KW"/>
</dbReference>
<evidence type="ECO:0000256" key="1">
    <source>
        <dbReference type="ARBA" id="ARBA00023125"/>
    </source>
</evidence>
<evidence type="ECO:0000313" key="4">
    <source>
        <dbReference type="EMBL" id="MDS1004736.1"/>
    </source>
</evidence>